<dbReference type="PANTHER" id="PTHR12127:SF7">
    <property type="entry name" value="SD02261P"/>
    <property type="match status" value="1"/>
</dbReference>
<feature type="transmembrane region" description="Helical" evidence="13">
    <location>
        <begin position="1425"/>
        <end position="1447"/>
    </location>
</feature>
<dbReference type="Gene3D" id="1.10.287.70">
    <property type="match status" value="1"/>
</dbReference>
<keyword evidence="15" id="KW-1185">Reference proteome</keyword>
<dbReference type="PROSITE" id="PS51212">
    <property type="entry name" value="WSC"/>
    <property type="match status" value="1"/>
</dbReference>
<organism evidence="15 16">
    <name type="scientific">Macrostomum lignano</name>
    <dbReference type="NCBI Taxonomy" id="282301"/>
    <lineage>
        <taxon>Eukaryota</taxon>
        <taxon>Metazoa</taxon>
        <taxon>Spiralia</taxon>
        <taxon>Lophotrochozoa</taxon>
        <taxon>Platyhelminthes</taxon>
        <taxon>Rhabditophora</taxon>
        <taxon>Macrostomorpha</taxon>
        <taxon>Macrostomida</taxon>
        <taxon>Macrostomidae</taxon>
        <taxon>Macrostomum</taxon>
    </lineage>
</organism>
<keyword evidence="11" id="KW-0407">Ion channel</keyword>
<evidence type="ECO:0000256" key="12">
    <source>
        <dbReference type="ARBA" id="ARBA00036634"/>
    </source>
</evidence>
<protein>
    <submittedName>
        <fullName evidence="16">WSC domain-containing protein</fullName>
    </submittedName>
</protein>
<keyword evidence="5 13" id="KW-0812">Transmembrane</keyword>
<dbReference type="CDD" id="cd21050">
    <property type="entry name" value="ELD_TRPML"/>
    <property type="match status" value="1"/>
</dbReference>
<proteinExistence type="predicted"/>
<evidence type="ECO:0000256" key="11">
    <source>
        <dbReference type="ARBA" id="ARBA00023303"/>
    </source>
</evidence>
<evidence type="ECO:0000256" key="2">
    <source>
        <dbReference type="ARBA" id="ARBA00004651"/>
    </source>
</evidence>
<keyword evidence="10" id="KW-1015">Disulfide bond</keyword>
<dbReference type="InterPro" id="IPR049134">
    <property type="entry name" value="MCLN_ECD"/>
</dbReference>
<sequence>IPPEDPAHISFIADQHQLNELLRWLSHPRPSVHQQRGLTAANWPFSGGGDGRLCGQRAAPLGAPKFWQSSVAREFSNDGSSAFNKLALVETRPTAQAVQDKLRVSRGVRCEELPARGVLGIELWNWTPTPGHGLLHLVMDSYTWSWTPTPGHGLLHLVMGHGLLHLVMDSYTYHGLLHLVIDSYTWSWTPTPGHGLLHLVMDSYTWSWTPTLGHGLLHLDTWSWTPTPGHGLLHLVMDSYTWSWTPTPGHGLLHLVMDSYTWSWTPTPGHGLLHLVMDSYTWSWTPTPGHGLLYLVMNSYTWSWTPTPGHGLLHLIMDSYTWSWTPTHQVMDSYTSRLTALIAAVVAALLVSGSLCQRRATPVYVGCFVDRASPNRDLLGLVGIAQIGPFSKNPGVLRRADMTVELCSEICAYGGFRYFGVQHYRACHCDSSYGSWGPAPESECSQHCLGNPAQVCGGGWRNSIYENAYSMDLRNVRFRKFAASAAPKLVTTAGFAGSLGWDVRMQSLSDCAVFCIQSASCSSFRFNSSSGLCRLSIFATAFVNDTGDVLRFSLWHVWNKCASSTGSDPVSDFVPAASMRRSAQWSTLRHLTIILLLAGSLLYWWNSYPSELLTAGDSGEAFAPSSGQESQVLQKHQSKIDLDTSAAAVGPEQSLNQIKQAVAAKALSESNQKAIKTFSAHQNSTTIKAVLNQSQETAQPAPGTEATLQVQTLHTTDKSSINNVTNNSWINNLCRKGGVKSGAVFLVMSALSREAEAQRAAILSTWGAELQHQRRLVFYAPILPSDAAQESVQSDLLTIRSPAGENRILAGLVWLRSRCPMARAIVLACDRSFWSLSRLNTFLNSRRFDATLKSVYGWWPKPATQSLLAAQPGFIFTGPAVDALKLAAAQLVKDAAFAGQIPVTKPLTELAGVGTVQLSSELVQASSDRPFRIATLACGFKNGRLMSVNGLGAGRKMKLWRIFHFPGLKRSGQKMAAAPKMSECLLRPNSFASYGSLNNLQEEAEAAANDSEALAAPAAAPGFAIADEKMRRRLKYFFMTPCEKYQAKGRLPWKLLLQLAKVVFVTAQLYVFGIETSSQVAFMDSTRAAFRRLYLQGWDAGWESPIATHGPFAVYTYDTMYAVLDTALRGYNQTQSALGSFDLPNATANGQQPEPQFCVSYYRNLSVDAANFQFQLDNRATKRCFSMRPIQLENGTLAYNSKQLLQENNFTLNFDNVLMASLQFNINAIHFNFDAPRLTNAECFQFSVSIRFDNQAHAGQVLVGLTANPSTKACNAQSRQESIKSMGYSSVKEALYTVLDSSVMLVCALSFLSCGRSLYRGFKMRVRTLEYFLQTEDYRLSLDEQFEFVNLWFVLIMLNDLLTVVGSIQKILIEYKVGNNDNYITCGLFLGGGAMLVWLGTLRYLNYFAKYNVLLLTIKRSLPDIIRFLVCAVVLFLSFSLFGWITFGPYHAKFRGFFITLECLFALVNGDDIFNTFAMLPQDTTNTYIYVVSRIYLYSFISLFIYIVLNVCISIIIEAYETVTHRSGLTQPSRLWQFIAECADPASSVAYRHDAAERAAAAAGPSAG</sequence>
<feature type="transmembrane region" description="Helical" evidence="13">
    <location>
        <begin position="1388"/>
        <end position="1405"/>
    </location>
</feature>
<keyword evidence="3" id="KW-0813">Transport</keyword>
<keyword evidence="4" id="KW-1003">Cell membrane</keyword>
<dbReference type="PANTHER" id="PTHR12127">
    <property type="entry name" value="MUCOLIPIN"/>
    <property type="match status" value="1"/>
</dbReference>
<dbReference type="Pfam" id="PF08016">
    <property type="entry name" value="PKD_channel"/>
    <property type="match status" value="1"/>
</dbReference>
<evidence type="ECO:0000256" key="3">
    <source>
        <dbReference type="ARBA" id="ARBA00022448"/>
    </source>
</evidence>
<dbReference type="InterPro" id="IPR003609">
    <property type="entry name" value="Pan_app"/>
</dbReference>
<reference evidence="16" key="1">
    <citation type="submission" date="2016-11" db="UniProtKB">
        <authorList>
            <consortium name="WormBaseParasite"/>
        </authorList>
    </citation>
    <scope>IDENTIFICATION</scope>
</reference>
<evidence type="ECO:0000256" key="7">
    <source>
        <dbReference type="ARBA" id="ARBA00022989"/>
    </source>
</evidence>
<dbReference type="GO" id="GO:0005886">
    <property type="term" value="C:plasma membrane"/>
    <property type="evidence" value="ECO:0007669"/>
    <property type="project" value="UniProtKB-SubCell"/>
</dbReference>
<keyword evidence="8" id="KW-0406">Ion transport</keyword>
<evidence type="ECO:0000256" key="4">
    <source>
        <dbReference type="ARBA" id="ARBA00022475"/>
    </source>
</evidence>
<dbReference type="SMART" id="SM00321">
    <property type="entry name" value="WSC"/>
    <property type="match status" value="1"/>
</dbReference>
<evidence type="ECO:0000256" key="10">
    <source>
        <dbReference type="ARBA" id="ARBA00023157"/>
    </source>
</evidence>
<dbReference type="Pfam" id="PF21381">
    <property type="entry name" value="MCLN_ECD"/>
    <property type="match status" value="1"/>
</dbReference>
<evidence type="ECO:0000259" key="14">
    <source>
        <dbReference type="PROSITE" id="PS51212"/>
    </source>
</evidence>
<feature type="transmembrane region" description="Helical" evidence="13">
    <location>
        <begin position="1294"/>
        <end position="1315"/>
    </location>
</feature>
<evidence type="ECO:0000256" key="6">
    <source>
        <dbReference type="ARBA" id="ARBA00022753"/>
    </source>
</evidence>
<feature type="domain" description="WSC" evidence="14">
    <location>
        <begin position="361"/>
        <end position="468"/>
    </location>
</feature>
<dbReference type="WBParaSite" id="maker-uti_cns_0016229-snap-gene-0.2-mRNA-1">
    <property type="protein sequence ID" value="maker-uti_cns_0016229-snap-gene-0.2-mRNA-1"/>
    <property type="gene ID" value="maker-uti_cns_0016229-snap-gene-0.2"/>
</dbReference>
<dbReference type="GO" id="GO:0005765">
    <property type="term" value="C:lysosomal membrane"/>
    <property type="evidence" value="ECO:0007669"/>
    <property type="project" value="TreeGrafter"/>
</dbReference>
<keyword evidence="7 13" id="KW-1133">Transmembrane helix</keyword>
<keyword evidence="9 13" id="KW-0472">Membrane</keyword>
<evidence type="ECO:0000256" key="8">
    <source>
        <dbReference type="ARBA" id="ARBA00023065"/>
    </source>
</evidence>
<evidence type="ECO:0000256" key="9">
    <source>
        <dbReference type="ARBA" id="ARBA00023136"/>
    </source>
</evidence>
<accession>A0A1I8IU21</accession>
<dbReference type="InterPro" id="IPR013122">
    <property type="entry name" value="PKD1_2_channel"/>
</dbReference>
<dbReference type="Pfam" id="PF00024">
    <property type="entry name" value="PAN_1"/>
    <property type="match status" value="1"/>
</dbReference>
<dbReference type="GO" id="GO:0072345">
    <property type="term" value="F:NAADP-sensitive calcium-release channel activity"/>
    <property type="evidence" value="ECO:0007669"/>
    <property type="project" value="TreeGrafter"/>
</dbReference>
<evidence type="ECO:0000313" key="15">
    <source>
        <dbReference type="Proteomes" id="UP000095280"/>
    </source>
</evidence>
<feature type="transmembrane region" description="Helical" evidence="13">
    <location>
        <begin position="1348"/>
        <end position="1368"/>
    </location>
</feature>
<dbReference type="InterPro" id="IPR039031">
    <property type="entry name" value="Mucolipin"/>
</dbReference>
<comment type="catalytic activity">
    <reaction evidence="12">
        <text>Ca(2+)(in) = Ca(2+)(out)</text>
        <dbReference type="Rhea" id="RHEA:29671"/>
        <dbReference type="ChEBI" id="CHEBI:29108"/>
    </reaction>
</comment>
<evidence type="ECO:0000256" key="5">
    <source>
        <dbReference type="ARBA" id="ARBA00022692"/>
    </source>
</evidence>
<keyword evidence="6" id="KW-0967">Endosome</keyword>
<dbReference type="GO" id="GO:0010008">
    <property type="term" value="C:endosome membrane"/>
    <property type="evidence" value="ECO:0007669"/>
    <property type="project" value="UniProtKB-SubCell"/>
</dbReference>
<evidence type="ECO:0000256" key="1">
    <source>
        <dbReference type="ARBA" id="ARBA00004337"/>
    </source>
</evidence>
<dbReference type="Pfam" id="PF01822">
    <property type="entry name" value="WSC"/>
    <property type="match status" value="1"/>
</dbReference>
<feature type="transmembrane region" description="Helical" evidence="13">
    <location>
        <begin position="1495"/>
        <end position="1517"/>
    </location>
</feature>
<name>A0A1I8IU21_9PLAT</name>
<evidence type="ECO:0000256" key="13">
    <source>
        <dbReference type="SAM" id="Phobius"/>
    </source>
</evidence>
<dbReference type="InterPro" id="IPR002889">
    <property type="entry name" value="WSC_carb-bd"/>
</dbReference>
<dbReference type="Proteomes" id="UP000095280">
    <property type="component" value="Unplaced"/>
</dbReference>
<comment type="subcellular location">
    <subcellularLocation>
        <location evidence="2">Cell membrane</location>
        <topology evidence="2">Multi-pass membrane protein</topology>
    </subcellularLocation>
    <subcellularLocation>
        <location evidence="1">Endosome membrane</location>
        <topology evidence="1">Multi-pass membrane protein</topology>
    </subcellularLocation>
</comment>
<evidence type="ECO:0000313" key="16">
    <source>
        <dbReference type="WBParaSite" id="maker-uti_cns_0016229-snap-gene-0.2-mRNA-1"/>
    </source>
</evidence>